<name>A0ABY4E760_VITST</name>
<dbReference type="InterPro" id="IPR011990">
    <property type="entry name" value="TPR-like_helical_dom_sf"/>
</dbReference>
<evidence type="ECO:0000313" key="4">
    <source>
        <dbReference type="Proteomes" id="UP000832034"/>
    </source>
</evidence>
<evidence type="ECO:0000256" key="1">
    <source>
        <dbReference type="PROSITE-ProRule" id="PRU00339"/>
    </source>
</evidence>
<feature type="signal peptide" evidence="2">
    <location>
        <begin position="1"/>
        <end position="21"/>
    </location>
</feature>
<dbReference type="PROSITE" id="PS50005">
    <property type="entry name" value="TPR"/>
    <property type="match status" value="1"/>
</dbReference>
<keyword evidence="1" id="KW-0802">TPR repeat</keyword>
<accession>A0ABY4E760</accession>
<reference evidence="3" key="2">
    <citation type="journal article" date="2022" name="Res Sq">
        <title>Evolution of multicellular longitudinally dividing oral cavity symbionts (Neisseriaceae).</title>
        <authorList>
            <person name="Nyongesa S."/>
            <person name="Weber P."/>
            <person name="Bernet E."/>
            <person name="Pullido F."/>
            <person name="Nieckarz M."/>
            <person name="Delaby M."/>
            <person name="Nieves C."/>
            <person name="Viehboeck T."/>
            <person name="Krause N."/>
            <person name="Rivera-Millot A."/>
            <person name="Nakamura A."/>
            <person name="Vischer N."/>
            <person name="VanNieuwenhze M."/>
            <person name="Brun Y."/>
            <person name="Cava F."/>
            <person name="Bulgheresi S."/>
            <person name="Veyrier F."/>
        </authorList>
    </citation>
    <scope>NUCLEOTIDE SEQUENCE</scope>
    <source>
        <strain evidence="3">SAG 1488-6</strain>
    </source>
</reference>
<gene>
    <name evidence="3" type="ORF">LVJ81_08125</name>
</gene>
<evidence type="ECO:0000313" key="3">
    <source>
        <dbReference type="EMBL" id="UOO91613.1"/>
    </source>
</evidence>
<protein>
    <submittedName>
        <fullName evidence="3">Tetratricopeptide repeat protein</fullName>
    </submittedName>
</protein>
<sequence length="167" mass="18734">MNIKNHTILILMMLCFLPLSIASPNQQRGVHLNNQGFALAQQGQYQQAISLYQQALPDLTATDAKTQINRAATLNNLGVAYMHQRNLQDAYYALSEALSLREQYLGMLDALTLLSRHNLAVILLSGNQNKLACEHMQQAYSGRLKVLGQQHENTQLSLKFLKQIPNC</sequence>
<proteinExistence type="predicted"/>
<dbReference type="RefSeq" id="WP_019958421.1">
    <property type="nucleotide sequence ID" value="NZ_CP091512.1"/>
</dbReference>
<keyword evidence="2" id="KW-0732">Signal</keyword>
<dbReference type="Pfam" id="PF13424">
    <property type="entry name" value="TPR_12"/>
    <property type="match status" value="1"/>
</dbReference>
<dbReference type="SMART" id="SM00028">
    <property type="entry name" value="TPR"/>
    <property type="match status" value="2"/>
</dbReference>
<evidence type="ECO:0000256" key="2">
    <source>
        <dbReference type="SAM" id="SignalP"/>
    </source>
</evidence>
<dbReference type="PANTHER" id="PTHR46082:SF6">
    <property type="entry name" value="AAA+ ATPASE DOMAIN-CONTAINING PROTEIN-RELATED"/>
    <property type="match status" value="1"/>
</dbReference>
<feature type="chain" id="PRO_5045346158" evidence="2">
    <location>
        <begin position="22"/>
        <end position="167"/>
    </location>
</feature>
<dbReference type="PANTHER" id="PTHR46082">
    <property type="entry name" value="ATP/GTP-BINDING PROTEIN-RELATED"/>
    <property type="match status" value="1"/>
</dbReference>
<organism evidence="3 4">
    <name type="scientific">Vitreoscilla stercoraria</name>
    <dbReference type="NCBI Taxonomy" id="61"/>
    <lineage>
        <taxon>Bacteria</taxon>
        <taxon>Pseudomonadati</taxon>
        <taxon>Pseudomonadota</taxon>
        <taxon>Betaproteobacteria</taxon>
        <taxon>Neisseriales</taxon>
        <taxon>Neisseriaceae</taxon>
        <taxon>Vitreoscilla</taxon>
    </lineage>
</organism>
<reference evidence="3" key="1">
    <citation type="submission" date="2021-12" db="EMBL/GenBank/DDBJ databases">
        <authorList>
            <person name="Veyrier F.J."/>
        </authorList>
    </citation>
    <scope>NUCLEOTIDE SEQUENCE</scope>
    <source>
        <strain evidence="3">SAG 1488-6</strain>
    </source>
</reference>
<dbReference type="Proteomes" id="UP000832034">
    <property type="component" value="Chromosome"/>
</dbReference>
<feature type="repeat" description="TPR" evidence="1">
    <location>
        <begin position="71"/>
        <end position="104"/>
    </location>
</feature>
<dbReference type="Gene3D" id="1.25.40.10">
    <property type="entry name" value="Tetratricopeptide repeat domain"/>
    <property type="match status" value="1"/>
</dbReference>
<dbReference type="EMBL" id="CP091512">
    <property type="protein sequence ID" value="UOO91613.1"/>
    <property type="molecule type" value="Genomic_DNA"/>
</dbReference>
<dbReference type="InterPro" id="IPR053137">
    <property type="entry name" value="NLR-like"/>
</dbReference>
<dbReference type="Pfam" id="PF13176">
    <property type="entry name" value="TPR_7"/>
    <property type="match status" value="1"/>
</dbReference>
<dbReference type="SUPFAM" id="SSF48452">
    <property type="entry name" value="TPR-like"/>
    <property type="match status" value="1"/>
</dbReference>
<dbReference type="InterPro" id="IPR019734">
    <property type="entry name" value="TPR_rpt"/>
</dbReference>
<keyword evidence="4" id="KW-1185">Reference proteome</keyword>